<dbReference type="AlphaFoldDB" id="A0A918GIX5"/>
<dbReference type="EMBL" id="BMSL01000007">
    <property type="protein sequence ID" value="GGS40054.1"/>
    <property type="molecule type" value="Genomic_DNA"/>
</dbReference>
<evidence type="ECO:0000256" key="1">
    <source>
        <dbReference type="SAM" id="MobiDB-lite"/>
    </source>
</evidence>
<name>A0A918GIX5_STRGD</name>
<evidence type="ECO:0000313" key="3">
    <source>
        <dbReference type="EMBL" id="GGS40054.1"/>
    </source>
</evidence>
<keyword evidence="4" id="KW-1185">Reference proteome</keyword>
<dbReference type="InterPro" id="IPR034660">
    <property type="entry name" value="DinB/YfiT-like"/>
</dbReference>
<evidence type="ECO:0000259" key="2">
    <source>
        <dbReference type="Pfam" id="PF11716"/>
    </source>
</evidence>
<reference evidence="3" key="1">
    <citation type="journal article" date="2014" name="Int. J. Syst. Evol. Microbiol.">
        <title>Complete genome sequence of Corynebacterium casei LMG S-19264T (=DSM 44701T), isolated from a smear-ripened cheese.</title>
        <authorList>
            <consortium name="US DOE Joint Genome Institute (JGI-PGF)"/>
            <person name="Walter F."/>
            <person name="Albersmeier A."/>
            <person name="Kalinowski J."/>
            <person name="Ruckert C."/>
        </authorList>
    </citation>
    <scope>NUCLEOTIDE SEQUENCE</scope>
    <source>
        <strain evidence="3">JCM 4234</strain>
    </source>
</reference>
<comment type="caution">
    <text evidence="3">The sequence shown here is derived from an EMBL/GenBank/DDBJ whole genome shotgun (WGS) entry which is preliminary data.</text>
</comment>
<organism evidence="3 4">
    <name type="scientific">Streptomyces griseoviridis</name>
    <dbReference type="NCBI Taxonomy" id="45398"/>
    <lineage>
        <taxon>Bacteria</taxon>
        <taxon>Bacillati</taxon>
        <taxon>Actinomycetota</taxon>
        <taxon>Actinomycetes</taxon>
        <taxon>Kitasatosporales</taxon>
        <taxon>Streptomycetaceae</taxon>
        <taxon>Streptomyces</taxon>
    </lineage>
</organism>
<feature type="compositionally biased region" description="Gly residues" evidence="1">
    <location>
        <begin position="60"/>
        <end position="74"/>
    </location>
</feature>
<feature type="compositionally biased region" description="Basic and acidic residues" evidence="1">
    <location>
        <begin position="28"/>
        <end position="43"/>
    </location>
</feature>
<protein>
    <recommendedName>
        <fullName evidence="2">Mycothiol-dependent maleylpyruvate isomerase metal-binding domain-containing protein</fullName>
    </recommendedName>
</protein>
<feature type="compositionally biased region" description="Basic residues" evidence="1">
    <location>
        <begin position="7"/>
        <end position="27"/>
    </location>
</feature>
<dbReference type="InterPro" id="IPR024344">
    <property type="entry name" value="MDMPI_metal-binding"/>
</dbReference>
<accession>A0A918GIX5</accession>
<proteinExistence type="predicted"/>
<evidence type="ECO:0000313" key="4">
    <source>
        <dbReference type="Proteomes" id="UP000653493"/>
    </source>
</evidence>
<gene>
    <name evidence="3" type="ORF">GCM10010238_31940</name>
</gene>
<dbReference type="SUPFAM" id="SSF109854">
    <property type="entry name" value="DinB/YfiT-like putative metalloenzymes"/>
    <property type="match status" value="1"/>
</dbReference>
<dbReference type="GO" id="GO:0046872">
    <property type="term" value="F:metal ion binding"/>
    <property type="evidence" value="ECO:0007669"/>
    <property type="project" value="InterPro"/>
</dbReference>
<dbReference type="Gene3D" id="1.20.120.450">
    <property type="entry name" value="dinb family like domain"/>
    <property type="match status" value="1"/>
</dbReference>
<feature type="region of interest" description="Disordered" evidence="1">
    <location>
        <begin position="1"/>
        <end position="78"/>
    </location>
</feature>
<dbReference type="Pfam" id="PF11716">
    <property type="entry name" value="MDMPI_N"/>
    <property type="match status" value="1"/>
</dbReference>
<feature type="domain" description="Mycothiol-dependent maleylpyruvate isomerase metal-binding" evidence="2">
    <location>
        <begin position="97"/>
        <end position="240"/>
    </location>
</feature>
<dbReference type="Proteomes" id="UP000653493">
    <property type="component" value="Unassembled WGS sequence"/>
</dbReference>
<reference evidence="3" key="2">
    <citation type="submission" date="2020-09" db="EMBL/GenBank/DDBJ databases">
        <authorList>
            <person name="Sun Q."/>
            <person name="Ohkuma M."/>
        </authorList>
    </citation>
    <scope>NUCLEOTIDE SEQUENCE</scope>
    <source>
        <strain evidence="3">JCM 4234</strain>
    </source>
</reference>
<sequence length="309" mass="32351">MDTAGRAARRVNGVRRRGAWKHGAPHPRARDPREHTRTPRETGARPGADPMSGRARSGVRPGGGPADRSGGGPATGPAWLSARRGAHYRAAVDLFCRSWAALRAAVAGLADEDFARPSGCAGWLVRDLVCHLVIDAQDVLITLATPVTAAPTRDAVTYWEVSGTPPAGDDPLDALTVRLAAAYQDPALLRFHLDDLGSAAGRAADAADPGRTVGTRGEVLTTGEYLTAYVLEWTLHHLDLVAGLPQVPGPPAAGLARSRELLERIAGTPFPAALPDSDALRIGTGRRAPSGAERTRLGALAGRLPFVLG</sequence>